<gene>
    <name evidence="5" type="ORF">Tco_0859051</name>
</gene>
<dbReference type="PANTHER" id="PTHR42648">
    <property type="entry name" value="TRANSPOSASE, PUTATIVE-RELATED"/>
    <property type="match status" value="1"/>
</dbReference>
<feature type="compositionally biased region" description="Low complexity" evidence="3">
    <location>
        <begin position="563"/>
        <end position="580"/>
    </location>
</feature>
<dbReference type="InterPro" id="IPR013103">
    <property type="entry name" value="RVT_2"/>
</dbReference>
<name>A0ABQ5BGJ0_9ASTR</name>
<comment type="caution">
    <text evidence="5">The sequence shown here is derived from an EMBL/GenBank/DDBJ whole genome shotgun (WGS) entry which is preliminary data.</text>
</comment>
<evidence type="ECO:0000313" key="5">
    <source>
        <dbReference type="EMBL" id="GJT12009.1"/>
    </source>
</evidence>
<evidence type="ECO:0000259" key="4">
    <source>
        <dbReference type="PROSITE" id="PS50994"/>
    </source>
</evidence>
<feature type="region of interest" description="Disordered" evidence="3">
    <location>
        <begin position="518"/>
        <end position="593"/>
    </location>
</feature>
<keyword evidence="1" id="KW-0479">Metal-binding</keyword>
<proteinExistence type="predicted"/>
<dbReference type="InterPro" id="IPR001584">
    <property type="entry name" value="Integrase_cat-core"/>
</dbReference>
<protein>
    <submittedName>
        <fullName evidence="5">Ribonuclease H-like domain-containing protein</fullName>
    </submittedName>
</protein>
<dbReference type="SUPFAM" id="SSF53098">
    <property type="entry name" value="Ribonuclease H-like"/>
    <property type="match status" value="1"/>
</dbReference>
<organism evidence="5 6">
    <name type="scientific">Tanacetum coccineum</name>
    <dbReference type="NCBI Taxonomy" id="301880"/>
    <lineage>
        <taxon>Eukaryota</taxon>
        <taxon>Viridiplantae</taxon>
        <taxon>Streptophyta</taxon>
        <taxon>Embryophyta</taxon>
        <taxon>Tracheophyta</taxon>
        <taxon>Spermatophyta</taxon>
        <taxon>Magnoliopsida</taxon>
        <taxon>eudicotyledons</taxon>
        <taxon>Gunneridae</taxon>
        <taxon>Pentapetalae</taxon>
        <taxon>asterids</taxon>
        <taxon>campanulids</taxon>
        <taxon>Asterales</taxon>
        <taxon>Asteraceae</taxon>
        <taxon>Asteroideae</taxon>
        <taxon>Anthemideae</taxon>
        <taxon>Anthemidinae</taxon>
        <taxon>Tanacetum</taxon>
    </lineage>
</organism>
<dbReference type="InterPro" id="IPR039537">
    <property type="entry name" value="Retrotran_Ty1/copia-like"/>
</dbReference>
<reference evidence="5" key="1">
    <citation type="journal article" date="2022" name="Int. J. Mol. Sci.">
        <title>Draft Genome of Tanacetum Coccineum: Genomic Comparison of Closely Related Tanacetum-Family Plants.</title>
        <authorList>
            <person name="Yamashiro T."/>
            <person name="Shiraishi A."/>
            <person name="Nakayama K."/>
            <person name="Satake H."/>
        </authorList>
    </citation>
    <scope>NUCLEOTIDE SEQUENCE</scope>
</reference>
<dbReference type="InterPro" id="IPR036397">
    <property type="entry name" value="RNaseH_sf"/>
</dbReference>
<dbReference type="InterPro" id="IPR057670">
    <property type="entry name" value="SH3_retrovirus"/>
</dbReference>
<evidence type="ECO:0000256" key="1">
    <source>
        <dbReference type="ARBA" id="ARBA00022723"/>
    </source>
</evidence>
<dbReference type="Pfam" id="PF25597">
    <property type="entry name" value="SH3_retrovirus"/>
    <property type="match status" value="1"/>
</dbReference>
<sequence>MGFVSSSNNNTSNPNKAVNAAHGVATASTQVNIAYSTNIDNLSDAVICSFFASQPNSPQLAHEDLQQIHPDDIEEMDLRWQIAMLTMRARRFLKNTGRKLSVNGNETIGFDKSKVERYNCHKRGHFAREYRAPRNQDNKNKGSFNKFINEPVVENSKDMSSEEEPKAVRKNDSPNILRELGARPKAIVHVVKEINVNALSSLSLVEGKQHRASCKSKTENSICLPLHLLHMDLFGLTFVKSLMKKMYFLVVTDDFSRFTWVFFLATKDETSGTLKSFIFGIENLVNYKVKVIRCDNGTEFKNKEMNQFCEMKGILRQFSVARTPQQNRVAERRNRTLIEADRTMLADSKLLSTFWAQAVNIPCYVQNRVLVVKPYNKTPYELFHGRTPTLSFMRPFGCPVTILNTIDHLGKFDGKADEGFFVGYSLNSKAFRVFNSRTRIVEENLHIRFSENTPNVVGSGPDWLFDIDALTKTMNYEPIVAGTQSNGFVGTKASDNAGQARKETKPVKNYILLPLWTADPPFSQDPKSSHDDGSKPSSDNGKKVDEDPRKNSECNDQEKEDNVNNTNNVNATSTNEVNAVGGKTSIELPFDPNMPALEDVSIFDSSRDDEDDGAEADMNNLDTTIQVSPIPTTRIYKDHPLDQVIRDLQSTTQTRRMSKNLEEHGFVSTIQQRTNHKDLQNCLFACFLSQKEPKKVIHALKDPRWIEAMQKELIQFKLQDVWTLVDLPNGKRAIGTKWVFRNKKDERGIVIRNKARLVAQGYTQEEGIDYDEVFAPVVRIEAIRLFLAYASFKDFVVYQMDVKSAFLYGKIEEEVYVCQPPRFEDPGFPNRVYKVEKALYGLHQAPRACYETLHKGDILLVQVYVDDIIFGSTKKDLCIAFEKLMHEKFQISSMGELTFILGLQVKQKKDGIFISQDKYVAEILKKFRFTEVKTASTPMETQKPLLKDEDGKELDVHMYRSMIGSLMYLTSSRLDIMFAVCACARYQVNPKILHLHAVKRIFRYLKGQLKLGLSYPKDSPFDLVVYNDSDYAGASLDRKSTTRGFQFLGCKLISWQCKKQTVVANSITEAEYVAASSCCGQLLWIQN</sequence>
<dbReference type="InterPro" id="IPR012337">
    <property type="entry name" value="RNaseH-like_sf"/>
</dbReference>
<evidence type="ECO:0000313" key="6">
    <source>
        <dbReference type="Proteomes" id="UP001151760"/>
    </source>
</evidence>
<evidence type="ECO:0000256" key="2">
    <source>
        <dbReference type="ARBA" id="ARBA00022801"/>
    </source>
</evidence>
<accession>A0ABQ5BGJ0</accession>
<dbReference type="InterPro" id="IPR043502">
    <property type="entry name" value="DNA/RNA_pol_sf"/>
</dbReference>
<feature type="compositionally biased region" description="Basic and acidic residues" evidence="3">
    <location>
        <begin position="527"/>
        <end position="562"/>
    </location>
</feature>
<dbReference type="SUPFAM" id="SSF56672">
    <property type="entry name" value="DNA/RNA polymerases"/>
    <property type="match status" value="1"/>
</dbReference>
<evidence type="ECO:0000256" key="3">
    <source>
        <dbReference type="SAM" id="MobiDB-lite"/>
    </source>
</evidence>
<dbReference type="EMBL" id="BQNB010013114">
    <property type="protein sequence ID" value="GJT12009.1"/>
    <property type="molecule type" value="Genomic_DNA"/>
</dbReference>
<dbReference type="Gene3D" id="3.30.420.10">
    <property type="entry name" value="Ribonuclease H-like superfamily/Ribonuclease H"/>
    <property type="match status" value="1"/>
</dbReference>
<keyword evidence="6" id="KW-1185">Reference proteome</keyword>
<feature type="domain" description="Integrase catalytic" evidence="4">
    <location>
        <begin position="221"/>
        <end position="387"/>
    </location>
</feature>
<keyword evidence="2" id="KW-0378">Hydrolase</keyword>
<reference evidence="5" key="2">
    <citation type="submission" date="2022-01" db="EMBL/GenBank/DDBJ databases">
        <authorList>
            <person name="Yamashiro T."/>
            <person name="Shiraishi A."/>
            <person name="Satake H."/>
            <person name="Nakayama K."/>
        </authorList>
    </citation>
    <scope>NUCLEOTIDE SEQUENCE</scope>
</reference>
<dbReference type="Pfam" id="PF00665">
    <property type="entry name" value="rve"/>
    <property type="match status" value="1"/>
</dbReference>
<dbReference type="PANTHER" id="PTHR42648:SF32">
    <property type="entry name" value="RIBONUCLEASE H-LIKE DOMAIN, GAG-PRE-INTEGRASE DOMAIN PROTEIN-RELATED"/>
    <property type="match status" value="1"/>
</dbReference>
<dbReference type="Proteomes" id="UP001151760">
    <property type="component" value="Unassembled WGS sequence"/>
</dbReference>
<dbReference type="Pfam" id="PF07727">
    <property type="entry name" value="RVT_2"/>
    <property type="match status" value="2"/>
</dbReference>
<dbReference type="PROSITE" id="PS50994">
    <property type="entry name" value="INTEGRASE"/>
    <property type="match status" value="1"/>
</dbReference>
<dbReference type="CDD" id="cd09272">
    <property type="entry name" value="RNase_HI_RT_Ty1"/>
    <property type="match status" value="1"/>
</dbReference>